<dbReference type="GO" id="GO:0005634">
    <property type="term" value="C:nucleus"/>
    <property type="evidence" value="ECO:0007669"/>
    <property type="project" value="TreeGrafter"/>
</dbReference>
<evidence type="ECO:0000259" key="3">
    <source>
        <dbReference type="Pfam" id="PF17747"/>
    </source>
</evidence>
<name>A0A7H9B6U4_ZYGMR</name>
<evidence type="ECO:0000256" key="1">
    <source>
        <dbReference type="SAM" id="MobiDB-lite"/>
    </source>
</evidence>
<dbReference type="GeneID" id="59238006"/>
<dbReference type="EMBL" id="CP058610">
    <property type="protein sequence ID" value="QLG74223.1"/>
    <property type="molecule type" value="Genomic_DNA"/>
</dbReference>
<dbReference type="InterPro" id="IPR013863">
    <property type="entry name" value="VID27_C"/>
</dbReference>
<evidence type="ECO:0008006" key="7">
    <source>
        <dbReference type="Google" id="ProtNLM"/>
    </source>
</evidence>
<feature type="compositionally biased region" description="Basic and acidic residues" evidence="1">
    <location>
        <begin position="220"/>
        <end position="229"/>
    </location>
</feature>
<evidence type="ECO:0000259" key="2">
    <source>
        <dbReference type="Pfam" id="PF08553"/>
    </source>
</evidence>
<dbReference type="Gene3D" id="2.130.10.10">
    <property type="entry name" value="YVTN repeat-like/Quinoprotein amine dehydrogenase"/>
    <property type="match status" value="1"/>
</dbReference>
<dbReference type="KEGG" id="zmk:HG535_0G01070"/>
<dbReference type="Pfam" id="PF08553">
    <property type="entry name" value="VID27"/>
    <property type="match status" value="1"/>
</dbReference>
<feature type="domain" description="Vid27 PH-like" evidence="3">
    <location>
        <begin position="249"/>
        <end position="350"/>
    </location>
</feature>
<feature type="domain" description="Vacuolar import/degradation Vid27 C-terminal" evidence="2">
    <location>
        <begin position="428"/>
        <end position="777"/>
    </location>
</feature>
<keyword evidence="6" id="KW-1185">Reference proteome</keyword>
<dbReference type="PANTHER" id="PTHR31913">
    <property type="entry name" value="VACUOLAR IMPORT AND DEGRADATION PROTEIN 27"/>
    <property type="match status" value="1"/>
</dbReference>
<feature type="domain" description="Vid27 N-terminal" evidence="4">
    <location>
        <begin position="1"/>
        <end position="175"/>
    </location>
</feature>
<evidence type="ECO:0000259" key="4">
    <source>
        <dbReference type="Pfam" id="PF17748"/>
    </source>
</evidence>
<feature type="compositionally biased region" description="Polar residues" evidence="1">
    <location>
        <begin position="409"/>
        <end position="428"/>
    </location>
</feature>
<feature type="region of interest" description="Disordered" evidence="1">
    <location>
        <begin position="384"/>
        <end position="428"/>
    </location>
</feature>
<protein>
    <recommendedName>
        <fullName evidence="7">Vacuolar import/degradation Vid27 C-terminal domain-containing protein</fullName>
    </recommendedName>
</protein>
<dbReference type="GO" id="GO:0005737">
    <property type="term" value="C:cytoplasm"/>
    <property type="evidence" value="ECO:0007669"/>
    <property type="project" value="TreeGrafter"/>
</dbReference>
<dbReference type="Proteomes" id="UP000509704">
    <property type="component" value="Chromosome 7"/>
</dbReference>
<feature type="compositionally biased region" description="Acidic residues" evidence="1">
    <location>
        <begin position="392"/>
        <end position="403"/>
    </location>
</feature>
<gene>
    <name evidence="5" type="ORF">HG535_0G01070</name>
</gene>
<dbReference type="InterPro" id="IPR015943">
    <property type="entry name" value="WD40/YVTN_repeat-like_dom_sf"/>
</dbReference>
<evidence type="ECO:0000313" key="5">
    <source>
        <dbReference type="EMBL" id="QLG74223.1"/>
    </source>
</evidence>
<proteinExistence type="predicted"/>
<dbReference type="RefSeq" id="XP_037145948.1">
    <property type="nucleotide sequence ID" value="XM_037290053.1"/>
</dbReference>
<accession>A0A7H9B6U4</accession>
<dbReference type="OrthoDB" id="10251113at2759"/>
<dbReference type="InterPro" id="IPR040458">
    <property type="entry name" value="Vid27"/>
</dbReference>
<dbReference type="SUPFAM" id="SSF69322">
    <property type="entry name" value="Tricorn protease domain 2"/>
    <property type="match status" value="1"/>
</dbReference>
<reference evidence="5 6" key="1">
    <citation type="submission" date="2020-07" db="EMBL/GenBank/DDBJ databases">
        <title>The yeast mating-type switching endonuclease HO is a domesticated member of an unorthodox homing genetic element family.</title>
        <authorList>
            <person name="Coughlan A.Y."/>
            <person name="Lombardi L."/>
            <person name="Braun-Galleani S."/>
            <person name="Martos A.R."/>
            <person name="Galeote V."/>
            <person name="Bigey F."/>
            <person name="Dequin S."/>
            <person name="Byrne K.P."/>
            <person name="Wolfe K.H."/>
        </authorList>
    </citation>
    <scope>NUCLEOTIDE SEQUENCE [LARGE SCALE GENOMIC DNA]</scope>
    <source>
        <strain evidence="5 6">NRRL Y-6702</strain>
    </source>
</reference>
<dbReference type="InterPro" id="IPR040979">
    <property type="entry name" value="Vid27_N"/>
</dbReference>
<dbReference type="AlphaFoldDB" id="A0A7H9B6U4"/>
<evidence type="ECO:0000313" key="6">
    <source>
        <dbReference type="Proteomes" id="UP000509704"/>
    </source>
</evidence>
<dbReference type="Pfam" id="PF17747">
    <property type="entry name" value="VID27_PH"/>
    <property type="match status" value="1"/>
</dbReference>
<dbReference type="Pfam" id="PF17748">
    <property type="entry name" value="VID27_N"/>
    <property type="match status" value="1"/>
</dbReference>
<dbReference type="PANTHER" id="PTHR31913:SF0">
    <property type="entry name" value="VACUOLAR IMPORT AND DEGRADATION PROTEIN 27"/>
    <property type="match status" value="1"/>
</dbReference>
<sequence>MNILKKFMESSQKQELMMLSSGQFLLLRSEKSPKSSVECIYNDATLSIREVGQYAFELLVKKNADEAEVFNGDGSDDYSDDAVSILSTQSKKKEEEWAFPITEEIGLHKEWSKQGDMAFVWENTIGDETDEKVQFITTPDMSLNDIDKFLDIVYRCEYEAEYKETASNATQKELDVIAARSEKFKQETGGDSEEFVEKLQALKVDDSSSDERDSDDFEDAKESPEDSKMMKKGNSKNPIRAPKGKQLFMMVCKLSLFDPVQEQFCLQDEKVRAAVIETGKYEYWLTIEGNSSRLGTDIVPNINPTFNFEESAFIFNYDMGGVTLSYMLQFANKMDCRSCQIIISKCLWMSLNKKSWDKVPIDERNYILHFSTAVERDLDAIISDNDSKQEESSEEEPSDEEENHEYSKSILSSESFKETAQQRTSSAGNRSLTVAYKNNRSYVVRDDKIGIFKTDEEDIDFVATIKDLSDLQGKRIDPINPMLYMEDRSLIVQDSGNSKKIFKMDIERGKVIEEWGTGDRNVIKVGPTKKFDQLTEEQTVLAISENGLFQIDPRLNSKDKVALEKSKEYATKCNFSSIGTTGSGYIAVGSEKGDIRLYDRLGIRAKTAIPSLGKPIKHIIVSANGRWLLCTCDTSLLLIDLTIKTGKNADSLGFLKSFPKDENVKTYILNISPEHASYIVTSTKKPIKFTKASFNIGLGEEEQTIVTSSGPFSVSWSLKKILKGDRKPYIMKRYDANVIENNFEFGTDKNIIVALKDDVAVTKIKSFQSPNKKLMASDLSFFLKDEADEEK</sequence>
<feature type="region of interest" description="Disordered" evidence="1">
    <location>
        <begin position="201"/>
        <end position="241"/>
    </location>
</feature>
<dbReference type="InterPro" id="IPR040768">
    <property type="entry name" value="Vid27_PH"/>
</dbReference>
<organism evidence="5 6">
    <name type="scientific">Zygotorulaspora mrakii</name>
    <name type="common">Zygosaccharomyces mrakii</name>
    <dbReference type="NCBI Taxonomy" id="42260"/>
    <lineage>
        <taxon>Eukaryota</taxon>
        <taxon>Fungi</taxon>
        <taxon>Dikarya</taxon>
        <taxon>Ascomycota</taxon>
        <taxon>Saccharomycotina</taxon>
        <taxon>Saccharomycetes</taxon>
        <taxon>Saccharomycetales</taxon>
        <taxon>Saccharomycetaceae</taxon>
        <taxon>Zygotorulaspora</taxon>
    </lineage>
</organism>